<dbReference type="Pfam" id="PF12799">
    <property type="entry name" value="LRR_4"/>
    <property type="match status" value="1"/>
</dbReference>
<evidence type="ECO:0000313" key="5">
    <source>
        <dbReference type="Proteomes" id="UP000018466"/>
    </source>
</evidence>
<reference evidence="4 5" key="1">
    <citation type="submission" date="2011-10" db="EMBL/GenBank/DDBJ databases">
        <title>The Genome Sequence of Lachnospiraceae bacterium ACC2.</title>
        <authorList>
            <consortium name="The Broad Institute Genome Sequencing Platform"/>
            <person name="Earl A."/>
            <person name="Ward D."/>
            <person name="Feldgarden M."/>
            <person name="Gevers D."/>
            <person name="Sizova M."/>
            <person name="Hazen A."/>
            <person name="Epstein S."/>
            <person name="Young S.K."/>
            <person name="Zeng Q."/>
            <person name="Gargeya S."/>
            <person name="Fitzgerald M."/>
            <person name="Haas B."/>
            <person name="Abouelleil A."/>
            <person name="Alvarado L."/>
            <person name="Arachchi H.M."/>
            <person name="Berlin A."/>
            <person name="Brown A."/>
            <person name="Chapman S.B."/>
            <person name="Chen Z."/>
            <person name="Dunbar C."/>
            <person name="Freedman E."/>
            <person name="Gearin G."/>
            <person name="Goldberg J."/>
            <person name="Griggs A."/>
            <person name="Gujja S."/>
            <person name="Heiman D."/>
            <person name="Howarth C."/>
            <person name="Larson L."/>
            <person name="Lui A."/>
            <person name="MacDonald P.J.P."/>
            <person name="Montmayeur A."/>
            <person name="Murphy C."/>
            <person name="Neiman D."/>
            <person name="Pearson M."/>
            <person name="Priest M."/>
            <person name="Roberts A."/>
            <person name="Saif S."/>
            <person name="Shea T."/>
            <person name="Shenoy N."/>
            <person name="Sisk P."/>
            <person name="Stolte C."/>
            <person name="Sykes S."/>
            <person name="Wortman J."/>
            <person name="Nusbaum C."/>
            <person name="Birren B."/>
        </authorList>
    </citation>
    <scope>NUCLEOTIDE SEQUENCE [LARGE SCALE GENOMIC DNA]</scope>
    <source>
        <strain evidence="4 5">ACC2</strain>
    </source>
</reference>
<evidence type="ECO:0008006" key="6">
    <source>
        <dbReference type="Google" id="ProtNLM"/>
    </source>
</evidence>
<dbReference type="SUPFAM" id="SSF52058">
    <property type="entry name" value="L domain-like"/>
    <property type="match status" value="1"/>
</dbReference>
<dbReference type="PANTHER" id="PTHR47186">
    <property type="entry name" value="LEUCINE-RICH REPEAT-CONTAINING PROTEIN 57"/>
    <property type="match status" value="1"/>
</dbReference>
<proteinExistence type="predicted"/>
<sequence>MNPSGLTRGVRKAFLSCTPLLLSGVLFGGCGSVSAKKATAVRKKGAITVTLPALSKYLPKYADTVTDPVLRRAFAEVFRKDPAALTAEDYRKVRRIRFETVDFSLLRMDVTLGDGSEKQVSIVSGGEGITLDGNSFQAFPNLEALDMSGQRSLLQVTFSSQEYANTLANLKQLRCLYLPDRGEYPGSPAGLAYLVANPGAMEELGGVTLYATADVEKLVQKFPNLKRLRIVKREPGVTLSGLQGLKELRALYTPLRCAGNEDLLSLTGVREMELIASEGNEDIKEFRFLSGLTELESLTIRDAVLLLNLNDIKPLTKLRELRLSGATQLTSLEPLRELTALETLDLGDSFNLSDYAALYELPQLKRLRISDGWQAGCFIPDVTLLPALEELECGAETLPQLARCRKLKKLTLFLGHIGSETDFSGLSRLSELEELALNVESATQNTEKLDAFRELPKLRKVTFSCGQGTLPLHAFPAVTELTVLGETTEMGGGSSELRILAATGEDAPALEKLSVFAFGAVRFEGYRSTALRELCLGSCGIDSLAFTEAFPNLELLNISDNRVEDIAPLTALPKLRYLCYTDNVIRNIGLLKDRGIVPVE</sequence>
<dbReference type="AlphaFoldDB" id="A0AA37DGI4"/>
<dbReference type="PROSITE" id="PS51450">
    <property type="entry name" value="LRR"/>
    <property type="match status" value="1"/>
</dbReference>
<gene>
    <name evidence="4" type="ORF">HMPREF9623_00698</name>
</gene>
<organism evidence="4 5">
    <name type="scientific">Stomatobaculum longum</name>
    <dbReference type="NCBI Taxonomy" id="796942"/>
    <lineage>
        <taxon>Bacteria</taxon>
        <taxon>Bacillati</taxon>
        <taxon>Bacillota</taxon>
        <taxon>Clostridia</taxon>
        <taxon>Lachnospirales</taxon>
        <taxon>Lachnospiraceae</taxon>
        <taxon>Stomatobaculum</taxon>
    </lineage>
</organism>
<keyword evidence="3" id="KW-0732">Signal</keyword>
<dbReference type="InterPro" id="IPR032675">
    <property type="entry name" value="LRR_dom_sf"/>
</dbReference>
<keyword evidence="5" id="KW-1185">Reference proteome</keyword>
<dbReference type="EMBL" id="AGEL01000006">
    <property type="protein sequence ID" value="EHO17099.1"/>
    <property type="molecule type" value="Genomic_DNA"/>
</dbReference>
<dbReference type="RefSeq" id="WP_009532531.1">
    <property type="nucleotide sequence ID" value="NZ_JH590862.1"/>
</dbReference>
<keyword evidence="1" id="KW-0433">Leucine-rich repeat</keyword>
<name>A0AA37DGI4_9FIRM</name>
<dbReference type="GeneID" id="86940475"/>
<protein>
    <recommendedName>
        <fullName evidence="6">Leucine-rich repeat domain-containing protein</fullName>
    </recommendedName>
</protein>
<evidence type="ECO:0000256" key="1">
    <source>
        <dbReference type="ARBA" id="ARBA00022614"/>
    </source>
</evidence>
<feature type="signal peptide" evidence="3">
    <location>
        <begin position="1"/>
        <end position="28"/>
    </location>
</feature>
<dbReference type="Gene3D" id="3.80.10.10">
    <property type="entry name" value="Ribonuclease Inhibitor"/>
    <property type="match status" value="2"/>
</dbReference>
<accession>A0AA37DGI4</accession>
<dbReference type="Proteomes" id="UP000018466">
    <property type="component" value="Unassembled WGS sequence"/>
</dbReference>
<evidence type="ECO:0000313" key="4">
    <source>
        <dbReference type="EMBL" id="EHO17099.1"/>
    </source>
</evidence>
<keyword evidence="2" id="KW-0677">Repeat</keyword>
<comment type="caution">
    <text evidence="4">The sequence shown here is derived from an EMBL/GenBank/DDBJ whole genome shotgun (WGS) entry which is preliminary data.</text>
</comment>
<feature type="chain" id="PRO_5041386200" description="Leucine-rich repeat domain-containing protein" evidence="3">
    <location>
        <begin position="29"/>
        <end position="600"/>
    </location>
</feature>
<evidence type="ECO:0000256" key="2">
    <source>
        <dbReference type="ARBA" id="ARBA00022737"/>
    </source>
</evidence>
<evidence type="ECO:0000256" key="3">
    <source>
        <dbReference type="SAM" id="SignalP"/>
    </source>
</evidence>
<dbReference type="PANTHER" id="PTHR47186:SF63">
    <property type="entry name" value="C-JID DOMAIN-CONTAINING PROTEIN"/>
    <property type="match status" value="1"/>
</dbReference>
<dbReference type="InterPro" id="IPR025875">
    <property type="entry name" value="Leu-rich_rpt_4"/>
</dbReference>
<dbReference type="InterPro" id="IPR001611">
    <property type="entry name" value="Leu-rich_rpt"/>
</dbReference>